<dbReference type="SUPFAM" id="SSF53098">
    <property type="entry name" value="Ribonuclease H-like"/>
    <property type="match status" value="1"/>
</dbReference>
<evidence type="ECO:0000259" key="1">
    <source>
        <dbReference type="Pfam" id="PF05699"/>
    </source>
</evidence>
<dbReference type="EMBL" id="CM014084">
    <property type="protein sequence ID" value="TKS73085.1"/>
    <property type="molecule type" value="Genomic_DNA"/>
</dbReference>
<dbReference type="PANTHER" id="PTHR46880:SF5">
    <property type="entry name" value="DUF4371 DOMAIN-CONTAINING PROTEIN"/>
    <property type="match status" value="1"/>
</dbReference>
<dbReference type="STRING" id="240159.A0A4U5UHY7"/>
<dbReference type="Pfam" id="PF05699">
    <property type="entry name" value="Dimer_Tnp_hAT"/>
    <property type="match status" value="1"/>
</dbReference>
<dbReference type="PANTHER" id="PTHR46880">
    <property type="entry name" value="RAS-ASSOCIATING DOMAIN-CONTAINING PROTEIN"/>
    <property type="match status" value="1"/>
</dbReference>
<evidence type="ECO:0000313" key="2">
    <source>
        <dbReference type="EMBL" id="TKS73085.1"/>
    </source>
</evidence>
<organism evidence="2 3">
    <name type="scientific">Collichthys lucidus</name>
    <name type="common">Big head croaker</name>
    <name type="synonym">Sciaena lucida</name>
    <dbReference type="NCBI Taxonomy" id="240159"/>
    <lineage>
        <taxon>Eukaryota</taxon>
        <taxon>Metazoa</taxon>
        <taxon>Chordata</taxon>
        <taxon>Craniata</taxon>
        <taxon>Vertebrata</taxon>
        <taxon>Euteleostomi</taxon>
        <taxon>Actinopterygii</taxon>
        <taxon>Neopterygii</taxon>
        <taxon>Teleostei</taxon>
        <taxon>Neoteleostei</taxon>
        <taxon>Acanthomorphata</taxon>
        <taxon>Eupercaria</taxon>
        <taxon>Sciaenidae</taxon>
        <taxon>Collichthys</taxon>
    </lineage>
</organism>
<accession>A0A4U5UHY7</accession>
<reference evidence="2 3" key="1">
    <citation type="submission" date="2019-01" db="EMBL/GenBank/DDBJ databases">
        <title>Genome Assembly of Collichthys lucidus.</title>
        <authorList>
            <person name="Cai M."/>
            <person name="Xiao S."/>
        </authorList>
    </citation>
    <scope>NUCLEOTIDE SEQUENCE [LARGE SCALE GENOMIC DNA]</scope>
    <source>
        <strain evidence="2">JT15FE1705JMU</strain>
        <tissue evidence="2">Muscle</tissue>
    </source>
</reference>
<dbReference type="InterPro" id="IPR012337">
    <property type="entry name" value="RNaseH-like_sf"/>
</dbReference>
<feature type="domain" description="HAT C-terminal dimerisation" evidence="1">
    <location>
        <begin position="304"/>
        <end position="359"/>
    </location>
</feature>
<keyword evidence="3" id="KW-1185">Reference proteome</keyword>
<dbReference type="AlphaFoldDB" id="A0A4U5UHY7"/>
<sequence length="388" mass="43439">MAGFGSDGAAVMVGRRNGVAAKLRGDNQKLVNIHCIAHRLALASAQAADGITYLMKFKDLIGQLYRFYEFSPVRTAGLKNIQDVLNSRVKLVQAKDVRWLSHNQAVIALKRTYAAVVTSLEHEATERNEATARWLATFLATLQFTATLLMLCDILPLLSKLKTVSDANVTATIEALRTLKSTPGSNFRDLDQFLKDSSTVANIRYSHAQMDQFMKSIYLPFLDNIIKNLQERFPDVMRLSAFNIFNPIEADIDQQHNLQLLCEHYTTEVASLEEVEKEYSVLTTLLKSQYNALTTTQVLQTVQKVHGDTMPNLAKLAAAMAVLPVSTADCERGFSSMKRVKTSLRNRMKESTLNNLMISMEDPPAEEFNFHAACDSWAGMARRRLNVI</sequence>
<dbReference type="GO" id="GO:0046983">
    <property type="term" value="F:protein dimerization activity"/>
    <property type="evidence" value="ECO:0007669"/>
    <property type="project" value="InterPro"/>
</dbReference>
<dbReference type="InterPro" id="IPR008906">
    <property type="entry name" value="HATC_C_dom"/>
</dbReference>
<gene>
    <name evidence="2" type="ORF">D9C73_007163</name>
</gene>
<name>A0A4U5UHY7_COLLU</name>
<proteinExistence type="predicted"/>
<protein>
    <submittedName>
        <fullName evidence="2">Zinc finger protein 862</fullName>
    </submittedName>
</protein>
<evidence type="ECO:0000313" key="3">
    <source>
        <dbReference type="Proteomes" id="UP000298787"/>
    </source>
</evidence>
<dbReference type="Proteomes" id="UP000298787">
    <property type="component" value="Chromosome 7"/>
</dbReference>